<dbReference type="AlphaFoldDB" id="A0A316U4Z8"/>
<dbReference type="SUPFAM" id="SSF51569">
    <property type="entry name" value="Aldolase"/>
    <property type="match status" value="1"/>
</dbReference>
<accession>A0A316U4Z8</accession>
<evidence type="ECO:0000256" key="3">
    <source>
        <dbReference type="PIRSR" id="PIRSR001365-1"/>
    </source>
</evidence>
<dbReference type="STRING" id="1684307.A0A316U4Z8"/>
<keyword evidence="1 2" id="KW-0456">Lyase</keyword>
<dbReference type="GO" id="GO:0008840">
    <property type="term" value="F:4-hydroxy-tetrahydrodipicolinate synthase activity"/>
    <property type="evidence" value="ECO:0007669"/>
    <property type="project" value="TreeGrafter"/>
</dbReference>
<evidence type="ECO:0000256" key="2">
    <source>
        <dbReference type="PIRNR" id="PIRNR001365"/>
    </source>
</evidence>
<dbReference type="Pfam" id="PF00701">
    <property type="entry name" value="DHDPS"/>
    <property type="match status" value="1"/>
</dbReference>
<reference evidence="5 6" key="1">
    <citation type="journal article" date="2018" name="Mol. Biol. Evol.">
        <title>Broad Genomic Sampling Reveals a Smut Pathogenic Ancestry of the Fungal Clade Ustilaginomycotina.</title>
        <authorList>
            <person name="Kijpornyongpan T."/>
            <person name="Mondo S.J."/>
            <person name="Barry K."/>
            <person name="Sandor L."/>
            <person name="Lee J."/>
            <person name="Lipzen A."/>
            <person name="Pangilinan J."/>
            <person name="LaButti K."/>
            <person name="Hainaut M."/>
            <person name="Henrissat B."/>
            <person name="Grigoriev I.V."/>
            <person name="Spatafora J.W."/>
            <person name="Aime M.C."/>
        </authorList>
    </citation>
    <scope>NUCLEOTIDE SEQUENCE [LARGE SCALE GENOMIC DNA]</scope>
    <source>
        <strain evidence="5 6">MCA 4718</strain>
    </source>
</reference>
<feature type="active site" description="Proton donor/acceptor" evidence="3">
    <location>
        <position position="150"/>
    </location>
</feature>
<dbReference type="PIRSF" id="PIRSF001365">
    <property type="entry name" value="DHDPS"/>
    <property type="match status" value="1"/>
</dbReference>
<proteinExistence type="inferred from homology"/>
<name>A0A316U4Z8_9BASI</name>
<dbReference type="InterPro" id="IPR002220">
    <property type="entry name" value="DapA-like"/>
</dbReference>
<dbReference type="SMART" id="SM01130">
    <property type="entry name" value="DHDPS"/>
    <property type="match status" value="1"/>
</dbReference>
<feature type="binding site" evidence="4">
    <location>
        <position position="223"/>
    </location>
    <ligand>
        <name>pyruvate</name>
        <dbReference type="ChEBI" id="CHEBI:15361"/>
    </ligand>
</feature>
<sequence>MPAQHSAKARLPRAGAYSPTLTFFNQDESIDLHNTVEHALWLARSGLAGLVVMGTNGEAPLVEREERLQILKAIQNALVAEGLTNCDLIVGCGAQSLRSTLLLIEDAKSAGAAAALVLPPSYWAAALSKAAILQFYDDVCASSSLPVMAYNFPAVTGGINLTSDDLLQLAKRNANFVGVKLTCGNVGTAHRVASTLGPERFLTLGGRSESALHMLLGGASGVIAASANLAPKSHVKLCELWKKGDLKDAMDLQTLLSNADTQASKGGIGGLKAHACTIRGLPFEHARVRSPLVTPSAAEVIEDTSALGQLLAYERSL</sequence>
<evidence type="ECO:0000313" key="6">
    <source>
        <dbReference type="Proteomes" id="UP000245942"/>
    </source>
</evidence>
<dbReference type="CDD" id="cd00408">
    <property type="entry name" value="DHDPS-like"/>
    <property type="match status" value="1"/>
</dbReference>
<dbReference type="PANTHER" id="PTHR12128">
    <property type="entry name" value="DIHYDRODIPICOLINATE SYNTHASE"/>
    <property type="match status" value="1"/>
</dbReference>
<keyword evidence="6" id="KW-1185">Reference proteome</keyword>
<dbReference type="GeneID" id="37012258"/>
<dbReference type="RefSeq" id="XP_025345185.1">
    <property type="nucleotide sequence ID" value="XM_025490524.1"/>
</dbReference>
<dbReference type="EMBL" id="KZ819339">
    <property type="protein sequence ID" value="PWN18025.1"/>
    <property type="molecule type" value="Genomic_DNA"/>
</dbReference>
<organism evidence="5 6">
    <name type="scientific">Pseudomicrostroma glucosiphilum</name>
    <dbReference type="NCBI Taxonomy" id="1684307"/>
    <lineage>
        <taxon>Eukaryota</taxon>
        <taxon>Fungi</taxon>
        <taxon>Dikarya</taxon>
        <taxon>Basidiomycota</taxon>
        <taxon>Ustilaginomycotina</taxon>
        <taxon>Exobasidiomycetes</taxon>
        <taxon>Microstromatales</taxon>
        <taxon>Microstromatales incertae sedis</taxon>
        <taxon>Pseudomicrostroma</taxon>
    </lineage>
</organism>
<gene>
    <name evidence="5" type="ORF">BCV69DRAFT_253514</name>
</gene>
<feature type="active site" description="Schiff-base intermediate with substrate" evidence="3">
    <location>
        <position position="180"/>
    </location>
</feature>
<dbReference type="Gene3D" id="3.20.20.70">
    <property type="entry name" value="Aldolase class I"/>
    <property type="match status" value="1"/>
</dbReference>
<evidence type="ECO:0000256" key="1">
    <source>
        <dbReference type="ARBA" id="ARBA00023239"/>
    </source>
</evidence>
<evidence type="ECO:0000256" key="4">
    <source>
        <dbReference type="PIRSR" id="PIRSR001365-2"/>
    </source>
</evidence>
<dbReference type="PRINTS" id="PR00146">
    <property type="entry name" value="DHPICSNTHASE"/>
</dbReference>
<dbReference type="PANTHER" id="PTHR12128:SF66">
    <property type="entry name" value="4-HYDROXY-2-OXOGLUTARATE ALDOLASE, MITOCHONDRIAL"/>
    <property type="match status" value="1"/>
</dbReference>
<dbReference type="Proteomes" id="UP000245942">
    <property type="component" value="Unassembled WGS sequence"/>
</dbReference>
<dbReference type="InterPro" id="IPR013785">
    <property type="entry name" value="Aldolase_TIM"/>
</dbReference>
<evidence type="ECO:0000313" key="5">
    <source>
        <dbReference type="EMBL" id="PWN18025.1"/>
    </source>
</evidence>
<dbReference type="OrthoDB" id="191315at2759"/>
<comment type="similarity">
    <text evidence="2">Belongs to the DapA family.</text>
</comment>
<protein>
    <submittedName>
        <fullName evidence="5">Dihydrodipicolinate synthase</fullName>
    </submittedName>
</protein>